<comment type="caution">
    <text evidence="2">The sequence shown here is derived from an EMBL/GenBank/DDBJ whole genome shotgun (WGS) entry which is preliminary data.</text>
</comment>
<name>A0A4R7HZL6_9ACTN</name>
<keyword evidence="3" id="KW-1185">Reference proteome</keyword>
<dbReference type="Proteomes" id="UP000294558">
    <property type="component" value="Unassembled WGS sequence"/>
</dbReference>
<reference evidence="2 3" key="1">
    <citation type="submission" date="2019-03" db="EMBL/GenBank/DDBJ databases">
        <title>Sequencing the genomes of 1000 actinobacteria strains.</title>
        <authorList>
            <person name="Klenk H.-P."/>
        </authorList>
    </citation>
    <scope>NUCLEOTIDE SEQUENCE [LARGE SCALE GENOMIC DNA]</scope>
    <source>
        <strain evidence="2 3">DSM 18936</strain>
    </source>
</reference>
<feature type="compositionally biased region" description="Low complexity" evidence="1">
    <location>
        <begin position="13"/>
        <end position="22"/>
    </location>
</feature>
<evidence type="ECO:0000256" key="1">
    <source>
        <dbReference type="SAM" id="MobiDB-lite"/>
    </source>
</evidence>
<evidence type="ECO:0000313" key="3">
    <source>
        <dbReference type="Proteomes" id="UP000294558"/>
    </source>
</evidence>
<protein>
    <submittedName>
        <fullName evidence="2">Uncharacterized protein</fullName>
    </submittedName>
</protein>
<dbReference type="RefSeq" id="WP_133868951.1">
    <property type="nucleotide sequence ID" value="NZ_JAVJPS010000011.1"/>
</dbReference>
<organism evidence="2 3">
    <name type="scientific">Ilumatobacter fluminis</name>
    <dbReference type="NCBI Taxonomy" id="467091"/>
    <lineage>
        <taxon>Bacteria</taxon>
        <taxon>Bacillati</taxon>
        <taxon>Actinomycetota</taxon>
        <taxon>Acidimicrobiia</taxon>
        <taxon>Acidimicrobiales</taxon>
        <taxon>Ilumatobacteraceae</taxon>
        <taxon>Ilumatobacter</taxon>
    </lineage>
</organism>
<evidence type="ECO:0000313" key="2">
    <source>
        <dbReference type="EMBL" id="TDT16591.1"/>
    </source>
</evidence>
<gene>
    <name evidence="2" type="ORF">BDK89_2182</name>
</gene>
<feature type="region of interest" description="Disordered" evidence="1">
    <location>
        <begin position="76"/>
        <end position="130"/>
    </location>
</feature>
<dbReference type="AlphaFoldDB" id="A0A4R7HZL6"/>
<accession>A0A4R7HZL6</accession>
<proteinExistence type="predicted"/>
<dbReference type="EMBL" id="SOAU01000001">
    <property type="protein sequence ID" value="TDT16591.1"/>
    <property type="molecule type" value="Genomic_DNA"/>
</dbReference>
<feature type="region of interest" description="Disordered" evidence="1">
    <location>
        <begin position="1"/>
        <end position="32"/>
    </location>
</feature>
<sequence>MAEQPDSNDAPDADAAAGAADRALPEPGYDERMAAHEQELADARRYAIEAGKRKGGLAGAAMAGAMFAVADIVEGPKKDDKPVTVEASSDPDDVDRDGIGVQVGDVEVGSPALPTLEPVTERHHRKPPQV</sequence>